<reference evidence="2" key="1">
    <citation type="submission" date="2015-12" db="EMBL/GenBank/DDBJ databases">
        <title>Update maize B73 reference genome by single molecule sequencing technologies.</title>
        <authorList>
            <consortium name="Maize Genome Sequencing Project"/>
            <person name="Ware D."/>
        </authorList>
    </citation>
    <scope>NUCLEOTIDE SEQUENCE [LARGE SCALE GENOMIC DNA]</scope>
    <source>
        <strain evidence="2">cv. B73</strain>
    </source>
</reference>
<sequence>MDLAPFILDLEISMVIQLESKPSTLTVLARLVLYAFRVSLIHIRFKFWKCFWKSKNTKCMTILLICFCDFARSICCRFNLKLTRPNNIDNKGDKCAAAEHVIIPETISNQIQQNVFQLVLSRTKRMVLVNVIKSNLEQMIW</sequence>
<dbReference type="InParanoid" id="A0A804M6J0"/>
<dbReference type="Gramene" id="Zm00001eb062970_T001">
    <property type="protein sequence ID" value="Zm00001eb062970_P001"/>
    <property type="gene ID" value="Zm00001eb062970"/>
</dbReference>
<reference evidence="1" key="3">
    <citation type="submission" date="2021-05" db="UniProtKB">
        <authorList>
            <consortium name="EnsemblPlants"/>
        </authorList>
    </citation>
    <scope>IDENTIFICATION</scope>
    <source>
        <strain evidence="1">cv. B73</strain>
    </source>
</reference>
<protein>
    <submittedName>
        <fullName evidence="1">Uncharacterized protein</fullName>
    </submittedName>
</protein>
<accession>A0A804M6J0</accession>
<name>A0A804M6J0_MAIZE</name>
<dbReference type="EnsemblPlants" id="Zm00001eb062970_T001">
    <property type="protein sequence ID" value="Zm00001eb062970_P001"/>
    <property type="gene ID" value="Zm00001eb062970"/>
</dbReference>
<dbReference type="AlphaFoldDB" id="A0A804M6J0"/>
<evidence type="ECO:0000313" key="1">
    <source>
        <dbReference type="EnsemblPlants" id="Zm00001eb062970_P001"/>
    </source>
</evidence>
<keyword evidence="2" id="KW-1185">Reference proteome</keyword>
<reference evidence="1" key="2">
    <citation type="submission" date="2019-07" db="EMBL/GenBank/DDBJ databases">
        <authorList>
            <person name="Seetharam A."/>
            <person name="Woodhouse M."/>
            <person name="Cannon E."/>
        </authorList>
    </citation>
    <scope>NUCLEOTIDE SEQUENCE [LARGE SCALE GENOMIC DNA]</scope>
    <source>
        <strain evidence="1">cv. B73</strain>
    </source>
</reference>
<evidence type="ECO:0000313" key="2">
    <source>
        <dbReference type="Proteomes" id="UP000007305"/>
    </source>
</evidence>
<dbReference type="Proteomes" id="UP000007305">
    <property type="component" value="Chromosome 1"/>
</dbReference>
<organism evidence="1 2">
    <name type="scientific">Zea mays</name>
    <name type="common">Maize</name>
    <dbReference type="NCBI Taxonomy" id="4577"/>
    <lineage>
        <taxon>Eukaryota</taxon>
        <taxon>Viridiplantae</taxon>
        <taxon>Streptophyta</taxon>
        <taxon>Embryophyta</taxon>
        <taxon>Tracheophyta</taxon>
        <taxon>Spermatophyta</taxon>
        <taxon>Magnoliopsida</taxon>
        <taxon>Liliopsida</taxon>
        <taxon>Poales</taxon>
        <taxon>Poaceae</taxon>
        <taxon>PACMAD clade</taxon>
        <taxon>Panicoideae</taxon>
        <taxon>Andropogonodae</taxon>
        <taxon>Andropogoneae</taxon>
        <taxon>Tripsacinae</taxon>
        <taxon>Zea</taxon>
    </lineage>
</organism>
<proteinExistence type="predicted"/>